<organism evidence="7 8">
    <name type="scientific">Reinekea marina</name>
    <dbReference type="NCBI Taxonomy" id="1310421"/>
    <lineage>
        <taxon>Bacteria</taxon>
        <taxon>Pseudomonadati</taxon>
        <taxon>Pseudomonadota</taxon>
        <taxon>Gammaproteobacteria</taxon>
        <taxon>Oceanospirillales</taxon>
        <taxon>Saccharospirillaceae</taxon>
        <taxon>Reinekea</taxon>
    </lineage>
</organism>
<comment type="caution">
    <text evidence="7">The sequence shown here is derived from an EMBL/GenBank/DDBJ whole genome shotgun (WGS) entry which is preliminary data.</text>
</comment>
<dbReference type="Gene3D" id="1.10.287.470">
    <property type="entry name" value="Helix hairpin bin"/>
    <property type="match status" value="1"/>
</dbReference>
<keyword evidence="3" id="KW-0813">Transport</keyword>
<evidence type="ECO:0000313" key="8">
    <source>
        <dbReference type="Proteomes" id="UP001595710"/>
    </source>
</evidence>
<feature type="domain" description="Multidrug resistance protein MdtA-like C-terminal permuted SH3" evidence="6">
    <location>
        <begin position="307"/>
        <end position="364"/>
    </location>
</feature>
<sequence length="384" mass="42005">MKKLLLVVIIVLAVVGLSYLGNNKKTDEPDTVQTFSVIEQPIESTVLASGRLTYGDEFQIRSEVNARVEEITVEEGDLVKKGQVLIRLDQESFETEVDNQQTNVALRAIDKERAQLRIESLQIQLNRQLKLASQGAAQATTIEDMENQIAQAKVDLKMQSLLQSQAQEALDQAKKRLEKTIIRAPVSGLVSALDIKKGELAVSGGADISLMTLVDPSVIFTEIDVDEADIGHVSLGLPVRVFAVAFLDEELTGEVTKIATSARNVPGKNSLVFPVEVKVQGNENVTLRPGMSTRAEIVNRSERSWPLVPIEAIQEQTEGGEVSFKVFIAKDGKVTSKNVELGTQDDRYQAIKSGLSASDEVVIGPYRVLRTLKDGQAITVKNDD</sequence>
<accession>A0ABV7WM35</accession>
<evidence type="ECO:0000256" key="1">
    <source>
        <dbReference type="ARBA" id="ARBA00004196"/>
    </source>
</evidence>
<evidence type="ECO:0000256" key="4">
    <source>
        <dbReference type="SAM" id="Coils"/>
    </source>
</evidence>
<comment type="subcellular location">
    <subcellularLocation>
        <location evidence="1">Cell envelope</location>
    </subcellularLocation>
</comment>
<dbReference type="Pfam" id="PF25917">
    <property type="entry name" value="BSH_RND"/>
    <property type="match status" value="1"/>
</dbReference>
<dbReference type="InterPro" id="IPR006143">
    <property type="entry name" value="RND_pump_MFP"/>
</dbReference>
<dbReference type="EMBL" id="JBHRYN010000004">
    <property type="protein sequence ID" value="MFC3700373.1"/>
    <property type="molecule type" value="Genomic_DNA"/>
</dbReference>
<dbReference type="PANTHER" id="PTHR30469">
    <property type="entry name" value="MULTIDRUG RESISTANCE PROTEIN MDTA"/>
    <property type="match status" value="1"/>
</dbReference>
<dbReference type="Gene3D" id="2.40.30.170">
    <property type="match status" value="1"/>
</dbReference>
<dbReference type="Gene3D" id="2.40.50.100">
    <property type="match status" value="1"/>
</dbReference>
<dbReference type="Pfam" id="PF25967">
    <property type="entry name" value="RND-MFP_C"/>
    <property type="match status" value="1"/>
</dbReference>
<dbReference type="NCBIfam" id="TIGR01730">
    <property type="entry name" value="RND_mfp"/>
    <property type="match status" value="1"/>
</dbReference>
<dbReference type="SUPFAM" id="SSF111369">
    <property type="entry name" value="HlyD-like secretion proteins"/>
    <property type="match status" value="1"/>
</dbReference>
<reference evidence="8" key="1">
    <citation type="journal article" date="2019" name="Int. J. Syst. Evol. Microbiol.">
        <title>The Global Catalogue of Microorganisms (GCM) 10K type strain sequencing project: providing services to taxonomists for standard genome sequencing and annotation.</title>
        <authorList>
            <consortium name="The Broad Institute Genomics Platform"/>
            <consortium name="The Broad Institute Genome Sequencing Center for Infectious Disease"/>
            <person name="Wu L."/>
            <person name="Ma J."/>
        </authorList>
    </citation>
    <scope>NUCLEOTIDE SEQUENCE [LARGE SCALE GENOMIC DNA]</scope>
    <source>
        <strain evidence="8">CECT 8288</strain>
    </source>
</reference>
<gene>
    <name evidence="7" type="ORF">ACFOND_01875</name>
</gene>
<dbReference type="RefSeq" id="WP_290282182.1">
    <property type="nucleotide sequence ID" value="NZ_JAUFQI010000001.1"/>
</dbReference>
<keyword evidence="8" id="KW-1185">Reference proteome</keyword>
<dbReference type="Proteomes" id="UP001595710">
    <property type="component" value="Unassembled WGS sequence"/>
</dbReference>
<dbReference type="PANTHER" id="PTHR30469:SF15">
    <property type="entry name" value="HLYD FAMILY OF SECRETION PROTEINS"/>
    <property type="match status" value="1"/>
</dbReference>
<comment type="similarity">
    <text evidence="2">Belongs to the membrane fusion protein (MFP) (TC 8.A.1) family.</text>
</comment>
<name>A0ABV7WM35_9GAMM</name>
<proteinExistence type="inferred from homology"/>
<dbReference type="InterPro" id="IPR058625">
    <property type="entry name" value="MdtA-like_BSH"/>
</dbReference>
<dbReference type="InterPro" id="IPR058627">
    <property type="entry name" value="MdtA-like_C"/>
</dbReference>
<evidence type="ECO:0000259" key="5">
    <source>
        <dbReference type="Pfam" id="PF25917"/>
    </source>
</evidence>
<keyword evidence="4" id="KW-0175">Coiled coil</keyword>
<evidence type="ECO:0000259" key="6">
    <source>
        <dbReference type="Pfam" id="PF25967"/>
    </source>
</evidence>
<feature type="coiled-coil region" evidence="4">
    <location>
        <begin position="111"/>
        <end position="183"/>
    </location>
</feature>
<dbReference type="PRINTS" id="PR01490">
    <property type="entry name" value="RTXTOXIND"/>
</dbReference>
<evidence type="ECO:0000256" key="2">
    <source>
        <dbReference type="ARBA" id="ARBA00009477"/>
    </source>
</evidence>
<feature type="domain" description="Multidrug resistance protein MdtA-like barrel-sandwich hybrid" evidence="5">
    <location>
        <begin position="59"/>
        <end position="208"/>
    </location>
</feature>
<dbReference type="Gene3D" id="2.40.420.20">
    <property type="match status" value="1"/>
</dbReference>
<evidence type="ECO:0000313" key="7">
    <source>
        <dbReference type="EMBL" id="MFC3700373.1"/>
    </source>
</evidence>
<protein>
    <submittedName>
        <fullName evidence="7">Efflux RND transporter periplasmic adaptor subunit</fullName>
    </submittedName>
</protein>
<evidence type="ECO:0000256" key="3">
    <source>
        <dbReference type="ARBA" id="ARBA00022448"/>
    </source>
</evidence>